<evidence type="ECO:0000256" key="1">
    <source>
        <dbReference type="ARBA" id="ARBA00022737"/>
    </source>
</evidence>
<evidence type="ECO:0000313" key="5">
    <source>
        <dbReference type="EMBL" id="KAL3759235.1"/>
    </source>
</evidence>
<feature type="compositionally biased region" description="Low complexity" evidence="4">
    <location>
        <begin position="88"/>
        <end position="99"/>
    </location>
</feature>
<feature type="region of interest" description="Disordered" evidence="4">
    <location>
        <begin position="430"/>
        <end position="495"/>
    </location>
</feature>
<accession>A0ABD3M5C7</accession>
<gene>
    <name evidence="5" type="ORF">ACHAWU_002505</name>
</gene>
<dbReference type="SUPFAM" id="SSF48452">
    <property type="entry name" value="TPR-like"/>
    <property type="match status" value="1"/>
</dbReference>
<evidence type="ECO:0000313" key="6">
    <source>
        <dbReference type="Proteomes" id="UP001530293"/>
    </source>
</evidence>
<protein>
    <recommendedName>
        <fullName evidence="7">Kinesin light chain</fullName>
    </recommendedName>
</protein>
<dbReference type="Proteomes" id="UP001530293">
    <property type="component" value="Unassembled WGS sequence"/>
</dbReference>
<dbReference type="Pfam" id="PF13424">
    <property type="entry name" value="TPR_12"/>
    <property type="match status" value="1"/>
</dbReference>
<evidence type="ECO:0008006" key="7">
    <source>
        <dbReference type="Google" id="ProtNLM"/>
    </source>
</evidence>
<feature type="compositionally biased region" description="Low complexity" evidence="4">
    <location>
        <begin position="122"/>
        <end position="135"/>
    </location>
</feature>
<reference evidence="5 6" key="1">
    <citation type="submission" date="2024-10" db="EMBL/GenBank/DDBJ databases">
        <title>Updated reference genomes for cyclostephanoid diatoms.</title>
        <authorList>
            <person name="Roberts W.R."/>
            <person name="Alverson A.J."/>
        </authorList>
    </citation>
    <scope>NUCLEOTIDE SEQUENCE [LARGE SCALE GENOMIC DNA]</scope>
    <source>
        <strain evidence="5 6">AJA232-27</strain>
    </source>
</reference>
<evidence type="ECO:0000256" key="3">
    <source>
        <dbReference type="PROSITE-ProRule" id="PRU00339"/>
    </source>
</evidence>
<evidence type="ECO:0000256" key="4">
    <source>
        <dbReference type="SAM" id="MobiDB-lite"/>
    </source>
</evidence>
<dbReference type="Gene3D" id="1.25.40.10">
    <property type="entry name" value="Tetratricopeptide repeat domain"/>
    <property type="match status" value="2"/>
</dbReference>
<dbReference type="InterPro" id="IPR011990">
    <property type="entry name" value="TPR-like_helical_dom_sf"/>
</dbReference>
<name>A0ABD3M5C7_9STRA</name>
<dbReference type="PROSITE" id="PS50005">
    <property type="entry name" value="TPR"/>
    <property type="match status" value="1"/>
</dbReference>
<dbReference type="SMART" id="SM00028">
    <property type="entry name" value="TPR"/>
    <property type="match status" value="1"/>
</dbReference>
<proteinExistence type="predicted"/>
<dbReference type="InterPro" id="IPR019734">
    <property type="entry name" value="TPR_rpt"/>
</dbReference>
<dbReference type="AlphaFoldDB" id="A0ABD3M5C7"/>
<dbReference type="PANTHER" id="PTHR45641">
    <property type="entry name" value="TETRATRICOPEPTIDE REPEAT PROTEIN (AFU_ORTHOLOGUE AFUA_6G03870)"/>
    <property type="match status" value="1"/>
</dbReference>
<keyword evidence="1" id="KW-0677">Repeat</keyword>
<feature type="compositionally biased region" description="Basic and acidic residues" evidence="4">
    <location>
        <begin position="437"/>
        <end position="468"/>
    </location>
</feature>
<feature type="region of interest" description="Disordered" evidence="4">
    <location>
        <begin position="88"/>
        <end position="145"/>
    </location>
</feature>
<dbReference type="PANTHER" id="PTHR45641:SF19">
    <property type="entry name" value="NEPHROCYSTIN-3"/>
    <property type="match status" value="1"/>
</dbReference>
<organism evidence="5 6">
    <name type="scientific">Discostella pseudostelligera</name>
    <dbReference type="NCBI Taxonomy" id="259834"/>
    <lineage>
        <taxon>Eukaryota</taxon>
        <taxon>Sar</taxon>
        <taxon>Stramenopiles</taxon>
        <taxon>Ochrophyta</taxon>
        <taxon>Bacillariophyta</taxon>
        <taxon>Coscinodiscophyceae</taxon>
        <taxon>Thalassiosirophycidae</taxon>
        <taxon>Stephanodiscales</taxon>
        <taxon>Stephanodiscaceae</taxon>
        <taxon>Discostella</taxon>
    </lineage>
</organism>
<dbReference type="EMBL" id="JALLBG020000208">
    <property type="protein sequence ID" value="KAL3759235.1"/>
    <property type="molecule type" value="Genomic_DNA"/>
</dbReference>
<comment type="caution">
    <text evidence="5">The sequence shown here is derived from an EMBL/GenBank/DDBJ whole genome shotgun (WGS) entry which is preliminary data.</text>
</comment>
<feature type="compositionally biased region" description="Polar residues" evidence="4">
    <location>
        <begin position="100"/>
        <end position="117"/>
    </location>
</feature>
<feature type="repeat" description="TPR" evidence="3">
    <location>
        <begin position="192"/>
        <end position="225"/>
    </location>
</feature>
<keyword evidence="6" id="KW-1185">Reference proteome</keyword>
<keyword evidence="2 3" id="KW-0802">TPR repeat</keyword>
<sequence>MILATIRRCSSHHPFTKCRRRSTSCPYHLSELIIKRSPPSTASAAAARPISSNRAGISRSSISCIQHHGGCMIHYQRACWLSTISSSPLDDKSSPSSIKVTVTSNAPTTSCHHNSTDSAEESPSSSSSSSLSSSSYHPKKSPDQIAEEEILSLQSELRVHYRHASYESALDTANQLLSLTMKQFGKLHPATASAYNNVGLMNKCLGKYLEAREAYHEALRIYGEVCGKDHASYAAALSNLGMLERGRVLESEGASQDGEEIDGGNVNYEGGVDLEELRDHKTHTMPTKLSALERMQLNETAIEYFDEAYRIRLSELGPSHPHTITSRSQLGAAMAASVIAERRGRIGGLLENELRQLKQLKNVRDAKEMEAYVPEALAKAASKTTLSGSKLTRRRWEAAEEHLRGALTTAVENPRGESIRPLMHIPTGKYQVNSDITDERRGLTLPPKEDKSGLSKKEKKLLGKERLREKRRATANALQSRGVASADGSSEGDNGNEGAMTAVLGVAAKVTTLSAATAAQNLAVFLKNYSDWIRLSLLNETNPQQPSTTTTMMLNNTIHEAHHLYESALHVRSSILPSHHPDVIATKFSLAELLDSPRVDHASASVVGAEEQAVALDGERATQLREEILNAYNVEEREYDEK</sequence>
<evidence type="ECO:0000256" key="2">
    <source>
        <dbReference type="ARBA" id="ARBA00022803"/>
    </source>
</evidence>